<gene>
    <name evidence="8" type="ORF">SLEP1_g3873</name>
</gene>
<dbReference type="Pfam" id="PF00332">
    <property type="entry name" value="Glyco_hydro_17"/>
    <property type="match status" value="1"/>
</dbReference>
<evidence type="ECO:0000256" key="6">
    <source>
        <dbReference type="RuleBase" id="RU004335"/>
    </source>
</evidence>
<keyword evidence="9" id="KW-1185">Reference proteome</keyword>
<reference evidence="8 9" key="1">
    <citation type="journal article" date="2021" name="Commun. Biol.">
        <title>The genome of Shorea leprosula (Dipterocarpaceae) highlights the ecological relevance of drought in aseasonal tropical rainforests.</title>
        <authorList>
            <person name="Ng K.K.S."/>
            <person name="Kobayashi M.J."/>
            <person name="Fawcett J.A."/>
            <person name="Hatakeyama M."/>
            <person name="Paape T."/>
            <person name="Ng C.H."/>
            <person name="Ang C.C."/>
            <person name="Tnah L.H."/>
            <person name="Lee C.T."/>
            <person name="Nishiyama T."/>
            <person name="Sese J."/>
            <person name="O'Brien M.J."/>
            <person name="Copetti D."/>
            <person name="Mohd Noor M.I."/>
            <person name="Ong R.C."/>
            <person name="Putra M."/>
            <person name="Sireger I.Z."/>
            <person name="Indrioko S."/>
            <person name="Kosugi Y."/>
            <person name="Izuno A."/>
            <person name="Isagi Y."/>
            <person name="Lee S.L."/>
            <person name="Shimizu K.K."/>
        </authorList>
    </citation>
    <scope>NUCLEOTIDE SEQUENCE [LARGE SCALE GENOMIC DNA]</scope>
    <source>
        <strain evidence="8">214</strain>
    </source>
</reference>
<evidence type="ECO:0000256" key="1">
    <source>
        <dbReference type="ARBA" id="ARBA00000382"/>
    </source>
</evidence>
<evidence type="ECO:0000256" key="5">
    <source>
        <dbReference type="ARBA" id="ARBA00023295"/>
    </source>
</evidence>
<dbReference type="InterPro" id="IPR000490">
    <property type="entry name" value="Glyco_hydro_17"/>
</dbReference>
<feature type="chain" id="PRO_5043439402" description="glucan endo-1,3-beta-D-glucosidase" evidence="7">
    <location>
        <begin position="34"/>
        <end position="114"/>
    </location>
</feature>
<dbReference type="Proteomes" id="UP001054252">
    <property type="component" value="Unassembled WGS sequence"/>
</dbReference>
<protein>
    <recommendedName>
        <fullName evidence="3">glucan endo-1,3-beta-D-glucosidase</fullName>
        <ecNumber evidence="3">3.2.1.39</ecNumber>
    </recommendedName>
</protein>
<evidence type="ECO:0000256" key="7">
    <source>
        <dbReference type="SAM" id="SignalP"/>
    </source>
</evidence>
<proteinExistence type="inferred from homology"/>
<comment type="catalytic activity">
    <reaction evidence="1">
        <text>Hydrolysis of (1-&gt;3)-beta-D-glucosidic linkages in (1-&gt;3)-beta-D-glucans.</text>
        <dbReference type="EC" id="3.2.1.39"/>
    </reaction>
</comment>
<accession>A0AAV5HV25</accession>
<evidence type="ECO:0000256" key="4">
    <source>
        <dbReference type="ARBA" id="ARBA00022801"/>
    </source>
</evidence>
<dbReference type="Gene3D" id="3.20.20.80">
    <property type="entry name" value="Glycosidases"/>
    <property type="match status" value="1"/>
</dbReference>
<dbReference type="InterPro" id="IPR044965">
    <property type="entry name" value="Glyco_hydro_17_plant"/>
</dbReference>
<evidence type="ECO:0000256" key="3">
    <source>
        <dbReference type="ARBA" id="ARBA00012780"/>
    </source>
</evidence>
<dbReference type="InterPro" id="IPR017853">
    <property type="entry name" value="GH"/>
</dbReference>
<comment type="caution">
    <text evidence="8">The sequence shown here is derived from an EMBL/GenBank/DDBJ whole genome shotgun (WGS) entry which is preliminary data.</text>
</comment>
<dbReference type="GO" id="GO:0005975">
    <property type="term" value="P:carbohydrate metabolic process"/>
    <property type="evidence" value="ECO:0007669"/>
    <property type="project" value="InterPro"/>
</dbReference>
<sequence length="114" mass="12663">MAKRQSLASKHGFMASTMLLFSLLMAIFSTTSAQIGVCYGMLGNNLPTRPAVIALYNQYNIRRMRLYDPDQAALQALRGTNIEVMLGVPNTDLQRIAASQDNANAWVQNNRTVR</sequence>
<keyword evidence="7" id="KW-0732">Signal</keyword>
<evidence type="ECO:0000256" key="2">
    <source>
        <dbReference type="ARBA" id="ARBA00008773"/>
    </source>
</evidence>
<dbReference type="GO" id="GO:0042973">
    <property type="term" value="F:glucan endo-1,3-beta-D-glucosidase activity"/>
    <property type="evidence" value="ECO:0007669"/>
    <property type="project" value="UniProtKB-EC"/>
</dbReference>
<comment type="similarity">
    <text evidence="2 6">Belongs to the glycosyl hydrolase 17 family.</text>
</comment>
<dbReference type="AlphaFoldDB" id="A0AAV5HV25"/>
<dbReference type="SUPFAM" id="SSF51445">
    <property type="entry name" value="(Trans)glycosidases"/>
    <property type="match status" value="1"/>
</dbReference>
<dbReference type="EC" id="3.2.1.39" evidence="3"/>
<name>A0AAV5HV25_9ROSI</name>
<keyword evidence="4" id="KW-0378">Hydrolase</keyword>
<keyword evidence="5" id="KW-0326">Glycosidase</keyword>
<dbReference type="EMBL" id="BPVZ01000003">
    <property type="protein sequence ID" value="GKU89779.1"/>
    <property type="molecule type" value="Genomic_DNA"/>
</dbReference>
<evidence type="ECO:0000313" key="8">
    <source>
        <dbReference type="EMBL" id="GKU89779.1"/>
    </source>
</evidence>
<dbReference type="PANTHER" id="PTHR32227">
    <property type="entry name" value="GLUCAN ENDO-1,3-BETA-GLUCOSIDASE BG1-RELATED-RELATED"/>
    <property type="match status" value="1"/>
</dbReference>
<organism evidence="8 9">
    <name type="scientific">Rubroshorea leprosula</name>
    <dbReference type="NCBI Taxonomy" id="152421"/>
    <lineage>
        <taxon>Eukaryota</taxon>
        <taxon>Viridiplantae</taxon>
        <taxon>Streptophyta</taxon>
        <taxon>Embryophyta</taxon>
        <taxon>Tracheophyta</taxon>
        <taxon>Spermatophyta</taxon>
        <taxon>Magnoliopsida</taxon>
        <taxon>eudicotyledons</taxon>
        <taxon>Gunneridae</taxon>
        <taxon>Pentapetalae</taxon>
        <taxon>rosids</taxon>
        <taxon>malvids</taxon>
        <taxon>Malvales</taxon>
        <taxon>Dipterocarpaceae</taxon>
        <taxon>Rubroshorea</taxon>
    </lineage>
</organism>
<feature type="signal peptide" evidence="7">
    <location>
        <begin position="1"/>
        <end position="33"/>
    </location>
</feature>
<evidence type="ECO:0000313" key="9">
    <source>
        <dbReference type="Proteomes" id="UP001054252"/>
    </source>
</evidence>